<dbReference type="Pfam" id="PF01522">
    <property type="entry name" value="Polysacc_deac_1"/>
    <property type="match status" value="1"/>
</dbReference>
<dbReference type="SUPFAM" id="SSF88713">
    <property type="entry name" value="Glycoside hydrolase/deacetylase"/>
    <property type="match status" value="1"/>
</dbReference>
<dbReference type="EMBL" id="FN554889">
    <property type="protein sequence ID" value="CBG70720.1"/>
    <property type="molecule type" value="Genomic_DNA"/>
</dbReference>
<organism evidence="4 5">
    <name type="scientific">Streptomyces scabiei (strain 87.22)</name>
    <dbReference type="NCBI Taxonomy" id="680198"/>
    <lineage>
        <taxon>Bacteria</taxon>
        <taxon>Bacillati</taxon>
        <taxon>Actinomycetota</taxon>
        <taxon>Actinomycetes</taxon>
        <taxon>Kitasatosporales</taxon>
        <taxon>Streptomycetaceae</taxon>
        <taxon>Streptomyces</taxon>
    </lineage>
</organism>
<feature type="compositionally biased region" description="Low complexity" evidence="1">
    <location>
        <begin position="37"/>
        <end position="48"/>
    </location>
</feature>
<dbReference type="Proteomes" id="UP000001444">
    <property type="component" value="Chromosome"/>
</dbReference>
<evidence type="ECO:0000313" key="4">
    <source>
        <dbReference type="EMBL" id="CBG70720.1"/>
    </source>
</evidence>
<dbReference type="HOGENOM" id="CLU_021264_7_1_11"/>
<dbReference type="PANTHER" id="PTHR10587">
    <property type="entry name" value="GLYCOSYL TRANSFERASE-RELATED"/>
    <property type="match status" value="1"/>
</dbReference>
<dbReference type="InterPro" id="IPR050248">
    <property type="entry name" value="Polysacc_deacetylase_ArnD"/>
</dbReference>
<evidence type="ECO:0000313" key="5">
    <source>
        <dbReference type="Proteomes" id="UP000001444"/>
    </source>
</evidence>
<dbReference type="CDD" id="cd10917">
    <property type="entry name" value="CE4_NodB_like_6s_7s"/>
    <property type="match status" value="1"/>
</dbReference>
<protein>
    <submittedName>
        <fullName evidence="4">Putative polysaccharide/chitin/xylan deacetylase</fullName>
    </submittedName>
</protein>
<gene>
    <name evidence="4" type="ordered locus">SCAB_36311</name>
</gene>
<evidence type="ECO:0000256" key="2">
    <source>
        <dbReference type="SAM" id="SignalP"/>
    </source>
</evidence>
<dbReference type="Gene3D" id="3.20.20.370">
    <property type="entry name" value="Glycoside hydrolase/deacetylase"/>
    <property type="match status" value="1"/>
</dbReference>
<feature type="compositionally biased region" description="Basic residues" evidence="1">
    <location>
        <begin position="69"/>
        <end position="80"/>
    </location>
</feature>
<dbReference type="STRING" id="680198.SCAB_36311"/>
<proteinExistence type="predicted"/>
<feature type="signal peptide" evidence="2">
    <location>
        <begin position="1"/>
        <end position="34"/>
    </location>
</feature>
<dbReference type="PROSITE" id="PS51677">
    <property type="entry name" value="NODB"/>
    <property type="match status" value="1"/>
</dbReference>
<dbReference type="KEGG" id="scb:SCAB_36311"/>
<dbReference type="eggNOG" id="COG0726">
    <property type="taxonomic scope" value="Bacteria"/>
</dbReference>
<dbReference type="PANTHER" id="PTHR10587:SF134">
    <property type="entry name" value="SECRETED PROTEIN"/>
    <property type="match status" value="1"/>
</dbReference>
<feature type="chain" id="PRO_5038594480" evidence="2">
    <location>
        <begin position="35"/>
        <end position="308"/>
    </location>
</feature>
<dbReference type="GeneID" id="24313608"/>
<name>C9YUY6_STRSW</name>
<reference evidence="4 5" key="1">
    <citation type="journal article" date="2010" name="Mol. Plant Microbe Interact.">
        <title>Streptomyces scabies 87-22 contains a coronafacic acid-like biosynthetic cluster that contributes to plant-microbe interactions.</title>
        <authorList>
            <person name="Bignell D.R."/>
            <person name="Seipke R.F."/>
            <person name="Huguet-Tapia J.C."/>
            <person name="Chambers A.H."/>
            <person name="Parry R.J."/>
            <person name="Loria R."/>
        </authorList>
    </citation>
    <scope>NUCLEOTIDE SEQUENCE [LARGE SCALE GENOMIC DNA]</scope>
    <source>
        <strain evidence="4 5">87.22</strain>
    </source>
</reference>
<keyword evidence="2" id="KW-0732">Signal</keyword>
<accession>C9YUY6</accession>
<feature type="domain" description="NodB homology" evidence="3">
    <location>
        <begin position="126"/>
        <end position="308"/>
    </location>
</feature>
<sequence length="308" mass="33154">MTAGGARGRTPGSRVRTAPVALAALLALLLPGCAAGPAARPAATGADATARDPRPVPDTPGADGSARAPGHKHPHPHAHPRTPAYRRWGLTAPLAPPPREPDRPPRLRAAGPGLPPVVDRVPTRDKVVFLTYDDGAEKDPRFVDMVRELRLPVSMFLTDSVVGPGYGHFARLRAVGATVQNHTLDHTALRGLPYAGQRAEICGQQHKLRQRFGARPTLFRPPYGLHDATTLRAAADCGIAAVVLWRASMQIHDLRYAVGDRLRPGDIVLAQFRGPDQLGGATLTQMTTRLLRRIQEQGLTVGRLEDYL</sequence>
<evidence type="ECO:0000256" key="1">
    <source>
        <dbReference type="SAM" id="MobiDB-lite"/>
    </source>
</evidence>
<keyword evidence="5" id="KW-1185">Reference proteome</keyword>
<dbReference type="AlphaFoldDB" id="C9YUY6"/>
<evidence type="ECO:0000259" key="3">
    <source>
        <dbReference type="PROSITE" id="PS51677"/>
    </source>
</evidence>
<dbReference type="InterPro" id="IPR011330">
    <property type="entry name" value="Glyco_hydro/deAcase_b/a-brl"/>
</dbReference>
<dbReference type="InterPro" id="IPR002509">
    <property type="entry name" value="NODB_dom"/>
</dbReference>
<dbReference type="RefSeq" id="WP_013001369.1">
    <property type="nucleotide sequence ID" value="NC_013929.1"/>
</dbReference>
<feature type="region of interest" description="Disordered" evidence="1">
    <location>
        <begin position="37"/>
        <end position="118"/>
    </location>
</feature>
<dbReference type="GO" id="GO:0016810">
    <property type="term" value="F:hydrolase activity, acting on carbon-nitrogen (but not peptide) bonds"/>
    <property type="evidence" value="ECO:0007669"/>
    <property type="project" value="InterPro"/>
</dbReference>
<dbReference type="GO" id="GO:0005975">
    <property type="term" value="P:carbohydrate metabolic process"/>
    <property type="evidence" value="ECO:0007669"/>
    <property type="project" value="InterPro"/>
</dbReference>